<evidence type="ECO:0000259" key="10">
    <source>
        <dbReference type="PROSITE" id="PS50011"/>
    </source>
</evidence>
<dbReference type="InterPro" id="IPR008271">
    <property type="entry name" value="Ser/Thr_kinase_AS"/>
</dbReference>
<dbReference type="InterPro" id="IPR017441">
    <property type="entry name" value="Protein_kinase_ATP_BS"/>
</dbReference>
<feature type="compositionally biased region" description="Basic and acidic residues" evidence="8">
    <location>
        <begin position="494"/>
        <end position="512"/>
    </location>
</feature>
<evidence type="ECO:0000256" key="5">
    <source>
        <dbReference type="ARBA" id="ARBA00022777"/>
    </source>
</evidence>
<dbReference type="Gene3D" id="1.10.510.10">
    <property type="entry name" value="Transferase(Phosphotransferase) domain 1"/>
    <property type="match status" value="1"/>
</dbReference>
<dbReference type="PANTHER" id="PTHR43289:SF6">
    <property type="entry name" value="SERINE_THREONINE-PROTEIN KINASE NEKL-3"/>
    <property type="match status" value="1"/>
</dbReference>
<feature type="domain" description="Protein kinase" evidence="10">
    <location>
        <begin position="79"/>
        <end position="340"/>
    </location>
</feature>
<accession>A0A5C6FE15</accession>
<dbReference type="SMART" id="SM00220">
    <property type="entry name" value="S_TKc"/>
    <property type="match status" value="1"/>
</dbReference>
<dbReference type="Proteomes" id="UP000318288">
    <property type="component" value="Unassembled WGS sequence"/>
</dbReference>
<dbReference type="EC" id="2.7.11.1" evidence="1"/>
<evidence type="ECO:0000313" key="12">
    <source>
        <dbReference type="Proteomes" id="UP000318288"/>
    </source>
</evidence>
<sequence>MCRANPTCRPTRLSWQEAQNLLAADEYDSPEQVAAITSLLSGEQDSITKQQTADVLSREIRGWLDPTDDPQSLGRFAGYEIVGIVGHGGMGIVLKGFESSLNRYVAIKVLAPRLATNGNARKRFAREAQAAAAVRHDNVIAIHRVDDWHGLPFLVMPYVGGISLQKRIDIEGSLNIEQTLRVGVQIASGLAAAHAQGLVHRDIKPANILLEQGVERVTITDFGLARAADDASVTRTGVIAGTPQYMSPEQAEARQIDARSDLFSLGSVLYAMATGRPPFRGDHSFEVLKRIVNEPTRPIREIEASVPEWFEQLVARLHCKFPNDRFDSAEQVANLLEDCLAHVQQPTTTPLPEAVANPVAELAKSFGSRSTKPASESLGDFRYPPIGKLIVAAAFAFSLIFAGVLIVLELNKGTLTIESEVDDIPIRVMRGKEVVQELKVSHGSESTRISAGDYVIEIAGKFSGVSVEAGGKVSLERGGSAVVNITTEELAHAERPIAEAAQRSEKNAREQAEMAFKMSEAAAKALDEAKDTERSEAEPDAIAGEQGKSNSAADMVAGSIVTSQTEGKDDTPSVGSLILLKLTGDVAREYARETGQLRHDETPPEGMEIETTAEVAQRLSDGRLRIEHLSPPRVVFTDNWYTMLLATVQPSAISRETTPRGTVVSASPGAAIESMTNDESQPFRLTLSDLDDVVMKPLIQPLPAKEAALSELQFKRTAAALNHLLRLNGDGTTHIEKVGGPTNFMGIKDVEAIRSHGKDYVAVAARRFPPEVEQPFGQHGAGMIFLFDKKGILEAKFGGNLGADGVNSEDVQLLSLGTEDQWFVVIHVFEPRGPLEKTQRIHLVEDGFPLAFQIHAIKSMAWTSAPYENDDFGYKHFFNPNGIPNREFGKGHDGREYHSILGWDAKERIFRGPSQLIYKDKLLFHVNFSASTRFHATDRPRDDQTTEDRN</sequence>
<dbReference type="SUPFAM" id="SSF56112">
    <property type="entry name" value="Protein kinase-like (PK-like)"/>
    <property type="match status" value="1"/>
</dbReference>
<dbReference type="Gene3D" id="3.30.200.20">
    <property type="entry name" value="Phosphorylase Kinase, domain 1"/>
    <property type="match status" value="1"/>
</dbReference>
<dbReference type="PROSITE" id="PS50011">
    <property type="entry name" value="PROTEIN_KINASE_DOM"/>
    <property type="match status" value="1"/>
</dbReference>
<keyword evidence="9" id="KW-1133">Transmembrane helix</keyword>
<keyword evidence="9" id="KW-0472">Membrane</keyword>
<dbReference type="PROSITE" id="PS00107">
    <property type="entry name" value="PROTEIN_KINASE_ATP"/>
    <property type="match status" value="1"/>
</dbReference>
<dbReference type="CDD" id="cd14014">
    <property type="entry name" value="STKc_PknB_like"/>
    <property type="match status" value="1"/>
</dbReference>
<keyword evidence="12" id="KW-1185">Reference proteome</keyword>
<evidence type="ECO:0000256" key="7">
    <source>
        <dbReference type="PROSITE-ProRule" id="PRU10141"/>
    </source>
</evidence>
<keyword evidence="3 11" id="KW-0808">Transferase</keyword>
<dbReference type="PROSITE" id="PS00108">
    <property type="entry name" value="PROTEIN_KINASE_ST"/>
    <property type="match status" value="1"/>
</dbReference>
<dbReference type="GO" id="GO:0005524">
    <property type="term" value="F:ATP binding"/>
    <property type="evidence" value="ECO:0007669"/>
    <property type="project" value="UniProtKB-UniRule"/>
</dbReference>
<keyword evidence="5 11" id="KW-0418">Kinase</keyword>
<evidence type="ECO:0000256" key="6">
    <source>
        <dbReference type="ARBA" id="ARBA00022840"/>
    </source>
</evidence>
<evidence type="ECO:0000256" key="8">
    <source>
        <dbReference type="SAM" id="MobiDB-lite"/>
    </source>
</evidence>
<keyword evidence="2" id="KW-0723">Serine/threonine-protein kinase</keyword>
<keyword evidence="9" id="KW-0812">Transmembrane</keyword>
<dbReference type="AlphaFoldDB" id="A0A5C6FE15"/>
<feature type="transmembrane region" description="Helical" evidence="9">
    <location>
        <begin position="389"/>
        <end position="408"/>
    </location>
</feature>
<organism evidence="11 12">
    <name type="scientific">Rubripirellula tenax</name>
    <dbReference type="NCBI Taxonomy" id="2528015"/>
    <lineage>
        <taxon>Bacteria</taxon>
        <taxon>Pseudomonadati</taxon>
        <taxon>Planctomycetota</taxon>
        <taxon>Planctomycetia</taxon>
        <taxon>Pirellulales</taxon>
        <taxon>Pirellulaceae</taxon>
        <taxon>Rubripirellula</taxon>
    </lineage>
</organism>
<dbReference type="FunFam" id="1.10.510.10:FF:000021">
    <property type="entry name" value="Serine/threonine protein kinase"/>
    <property type="match status" value="1"/>
</dbReference>
<dbReference type="Pfam" id="PF00069">
    <property type="entry name" value="Pkinase"/>
    <property type="match status" value="1"/>
</dbReference>
<feature type="binding site" evidence="7">
    <location>
        <position position="108"/>
    </location>
    <ligand>
        <name>ATP</name>
        <dbReference type="ChEBI" id="CHEBI:30616"/>
    </ligand>
</feature>
<proteinExistence type="predicted"/>
<keyword evidence="4 7" id="KW-0547">Nucleotide-binding</keyword>
<dbReference type="RefSeq" id="WP_246114351.1">
    <property type="nucleotide sequence ID" value="NZ_SJPW01000002.1"/>
</dbReference>
<evidence type="ECO:0000256" key="3">
    <source>
        <dbReference type="ARBA" id="ARBA00022679"/>
    </source>
</evidence>
<keyword evidence="6 7" id="KW-0067">ATP-binding</keyword>
<protein>
    <recommendedName>
        <fullName evidence="1">non-specific serine/threonine protein kinase</fullName>
        <ecNumber evidence="1">2.7.11.1</ecNumber>
    </recommendedName>
</protein>
<dbReference type="InterPro" id="IPR000719">
    <property type="entry name" value="Prot_kinase_dom"/>
</dbReference>
<evidence type="ECO:0000256" key="1">
    <source>
        <dbReference type="ARBA" id="ARBA00012513"/>
    </source>
</evidence>
<dbReference type="InterPro" id="IPR011009">
    <property type="entry name" value="Kinase-like_dom_sf"/>
</dbReference>
<feature type="region of interest" description="Disordered" evidence="8">
    <location>
        <begin position="522"/>
        <end position="554"/>
    </location>
</feature>
<evidence type="ECO:0000256" key="2">
    <source>
        <dbReference type="ARBA" id="ARBA00022527"/>
    </source>
</evidence>
<feature type="compositionally biased region" description="Basic and acidic residues" evidence="8">
    <location>
        <begin position="525"/>
        <end position="537"/>
    </location>
</feature>
<dbReference type="EMBL" id="SJPW01000002">
    <property type="protein sequence ID" value="TWU58992.1"/>
    <property type="molecule type" value="Genomic_DNA"/>
</dbReference>
<gene>
    <name evidence="11" type="primary">prkC_11</name>
    <name evidence="11" type="ORF">Poly51_17730</name>
</gene>
<dbReference type="PANTHER" id="PTHR43289">
    <property type="entry name" value="MITOGEN-ACTIVATED PROTEIN KINASE KINASE KINASE 20-RELATED"/>
    <property type="match status" value="1"/>
</dbReference>
<dbReference type="GO" id="GO:0004674">
    <property type="term" value="F:protein serine/threonine kinase activity"/>
    <property type="evidence" value="ECO:0007669"/>
    <property type="project" value="UniProtKB-KW"/>
</dbReference>
<reference evidence="11 12" key="1">
    <citation type="submission" date="2019-02" db="EMBL/GenBank/DDBJ databases">
        <title>Deep-cultivation of Planctomycetes and their phenomic and genomic characterization uncovers novel biology.</title>
        <authorList>
            <person name="Wiegand S."/>
            <person name="Jogler M."/>
            <person name="Boedeker C."/>
            <person name="Pinto D."/>
            <person name="Vollmers J."/>
            <person name="Rivas-Marin E."/>
            <person name="Kohn T."/>
            <person name="Peeters S.H."/>
            <person name="Heuer A."/>
            <person name="Rast P."/>
            <person name="Oberbeckmann S."/>
            <person name="Bunk B."/>
            <person name="Jeske O."/>
            <person name="Meyerdierks A."/>
            <person name="Storesund J.E."/>
            <person name="Kallscheuer N."/>
            <person name="Luecker S."/>
            <person name="Lage O.M."/>
            <person name="Pohl T."/>
            <person name="Merkel B.J."/>
            <person name="Hornburger P."/>
            <person name="Mueller R.-W."/>
            <person name="Bruemmer F."/>
            <person name="Labrenz M."/>
            <person name="Spormann A.M."/>
            <person name="Op Den Camp H."/>
            <person name="Overmann J."/>
            <person name="Amann R."/>
            <person name="Jetten M.S.M."/>
            <person name="Mascher T."/>
            <person name="Medema M.H."/>
            <person name="Devos D.P."/>
            <person name="Kaster A.-K."/>
            <person name="Ovreas L."/>
            <person name="Rohde M."/>
            <person name="Galperin M.Y."/>
            <person name="Jogler C."/>
        </authorList>
    </citation>
    <scope>NUCLEOTIDE SEQUENCE [LARGE SCALE GENOMIC DNA]</scope>
    <source>
        <strain evidence="11 12">Poly51</strain>
    </source>
</reference>
<name>A0A5C6FE15_9BACT</name>
<evidence type="ECO:0000256" key="4">
    <source>
        <dbReference type="ARBA" id="ARBA00022741"/>
    </source>
</evidence>
<evidence type="ECO:0000256" key="9">
    <source>
        <dbReference type="SAM" id="Phobius"/>
    </source>
</evidence>
<comment type="caution">
    <text evidence="11">The sequence shown here is derived from an EMBL/GenBank/DDBJ whole genome shotgun (WGS) entry which is preliminary data.</text>
</comment>
<feature type="region of interest" description="Disordered" evidence="8">
    <location>
        <begin position="494"/>
        <end position="513"/>
    </location>
</feature>
<evidence type="ECO:0000313" key="11">
    <source>
        <dbReference type="EMBL" id="TWU58992.1"/>
    </source>
</evidence>